<evidence type="ECO:0000313" key="1">
    <source>
        <dbReference type="EMBL" id="KAJ2751286.1"/>
    </source>
</evidence>
<organism evidence="1 2">
    <name type="scientific">Coemansia pectinata</name>
    <dbReference type="NCBI Taxonomy" id="1052879"/>
    <lineage>
        <taxon>Eukaryota</taxon>
        <taxon>Fungi</taxon>
        <taxon>Fungi incertae sedis</taxon>
        <taxon>Zoopagomycota</taxon>
        <taxon>Kickxellomycotina</taxon>
        <taxon>Kickxellomycetes</taxon>
        <taxon>Kickxellales</taxon>
        <taxon>Kickxellaceae</taxon>
        <taxon>Coemansia</taxon>
    </lineage>
</organism>
<evidence type="ECO:0000313" key="2">
    <source>
        <dbReference type="Proteomes" id="UP001140011"/>
    </source>
</evidence>
<dbReference type="Proteomes" id="UP001140011">
    <property type="component" value="Unassembled WGS sequence"/>
</dbReference>
<dbReference type="AlphaFoldDB" id="A0A9W8GRF8"/>
<reference evidence="1" key="1">
    <citation type="submission" date="2022-07" db="EMBL/GenBank/DDBJ databases">
        <title>Phylogenomic reconstructions and comparative analyses of Kickxellomycotina fungi.</title>
        <authorList>
            <person name="Reynolds N.K."/>
            <person name="Stajich J.E."/>
            <person name="Barry K."/>
            <person name="Grigoriev I.V."/>
            <person name="Crous P."/>
            <person name="Smith M.E."/>
        </authorList>
    </citation>
    <scope>NUCLEOTIDE SEQUENCE</scope>
    <source>
        <strain evidence="1">BCRC 34297</strain>
    </source>
</reference>
<gene>
    <name evidence="1" type="ORF">GGI19_004582</name>
</gene>
<name>A0A9W8GRF8_9FUNG</name>
<comment type="caution">
    <text evidence="1">The sequence shown here is derived from an EMBL/GenBank/DDBJ whole genome shotgun (WGS) entry which is preliminary data.</text>
</comment>
<sequence>MRPTKSWFILGTKNDDTDAIDDADAIDDNDSDWETDSDDGYTSRMRDHYVPSTAANIAAFVQRVKQMAPMVSEIEVTPVGDAEKLFQRRNVLLIDLCKQLFGVVEKHTVITRGSDPMVMYMDLEPIRDLVRIDYFMDKYFMDVMPLIARNARTLQHLDIGIGDADMTGLVRDPDGGGYLEYPCLQTLRLYSSSDS</sequence>
<dbReference type="OrthoDB" id="5693299at2759"/>
<dbReference type="EMBL" id="JANBUH010000423">
    <property type="protein sequence ID" value="KAJ2751286.1"/>
    <property type="molecule type" value="Genomic_DNA"/>
</dbReference>
<proteinExistence type="predicted"/>
<keyword evidence="2" id="KW-1185">Reference proteome</keyword>
<feature type="non-terminal residue" evidence="1">
    <location>
        <position position="195"/>
    </location>
</feature>
<accession>A0A9W8GRF8</accession>
<protein>
    <submittedName>
        <fullName evidence="1">Uncharacterized protein</fullName>
    </submittedName>
</protein>